<dbReference type="EMBL" id="JBHFFA010000003">
    <property type="protein sequence ID" value="KAL2632576.1"/>
    <property type="molecule type" value="Genomic_DNA"/>
</dbReference>
<dbReference type="Proteomes" id="UP001605036">
    <property type="component" value="Unassembled WGS sequence"/>
</dbReference>
<organism evidence="2 3">
    <name type="scientific">Riccia fluitans</name>
    <dbReference type="NCBI Taxonomy" id="41844"/>
    <lineage>
        <taxon>Eukaryota</taxon>
        <taxon>Viridiplantae</taxon>
        <taxon>Streptophyta</taxon>
        <taxon>Embryophyta</taxon>
        <taxon>Marchantiophyta</taxon>
        <taxon>Marchantiopsida</taxon>
        <taxon>Marchantiidae</taxon>
        <taxon>Marchantiales</taxon>
        <taxon>Ricciaceae</taxon>
        <taxon>Riccia</taxon>
    </lineage>
</organism>
<keyword evidence="3" id="KW-1185">Reference proteome</keyword>
<reference evidence="2 3" key="1">
    <citation type="submission" date="2024-09" db="EMBL/GenBank/DDBJ databases">
        <title>Chromosome-scale assembly of Riccia fluitans.</title>
        <authorList>
            <person name="Paukszto L."/>
            <person name="Sawicki J."/>
            <person name="Karawczyk K."/>
            <person name="Piernik-Szablinska J."/>
            <person name="Szczecinska M."/>
            <person name="Mazdziarz M."/>
        </authorList>
    </citation>
    <scope>NUCLEOTIDE SEQUENCE [LARGE SCALE GENOMIC DNA]</scope>
    <source>
        <strain evidence="2">Rf_01</strain>
        <tissue evidence="2">Aerial parts of the thallus</tissue>
    </source>
</reference>
<evidence type="ECO:0000313" key="3">
    <source>
        <dbReference type="Proteomes" id="UP001605036"/>
    </source>
</evidence>
<name>A0ABD1YP72_9MARC</name>
<evidence type="ECO:0000313" key="2">
    <source>
        <dbReference type="EMBL" id="KAL2632576.1"/>
    </source>
</evidence>
<feature type="region of interest" description="Disordered" evidence="1">
    <location>
        <begin position="115"/>
        <end position="142"/>
    </location>
</feature>
<comment type="caution">
    <text evidence="2">The sequence shown here is derived from an EMBL/GenBank/DDBJ whole genome shotgun (WGS) entry which is preliminary data.</text>
</comment>
<evidence type="ECO:0000256" key="1">
    <source>
        <dbReference type="SAM" id="MobiDB-lite"/>
    </source>
</evidence>
<dbReference type="AlphaFoldDB" id="A0ABD1YP72"/>
<sequence length="224" mass="24267">MASPARSADVSNFRIRSAGGQVWVRGGRYARYGVNVRISNGHEGPRRRSVGERCQVEAGGIDVSGYHGSSSNQRVSPDAWRLALLSIPAGPESDSGRRVLADVCSVQVRKLEPGSEAVPHSMSNSGRVLSASLRRRRRSEAQPRIGSGVKIGTLSLDQGKVCLATPSADSEVQNRDARRLLQRGGGRESRGNLFLIVPHTRSPRSSRLLLGRGQWGDPDNSEFF</sequence>
<gene>
    <name evidence="2" type="ORF">R1flu_004055</name>
</gene>
<protein>
    <recommendedName>
        <fullName evidence="4">Ribosomal protein L2</fullName>
    </recommendedName>
</protein>
<evidence type="ECO:0008006" key="4">
    <source>
        <dbReference type="Google" id="ProtNLM"/>
    </source>
</evidence>
<accession>A0ABD1YP72</accession>
<proteinExistence type="predicted"/>